<proteinExistence type="predicted"/>
<keyword evidence="3" id="KW-0460">Magnesium</keyword>
<evidence type="ECO:0000313" key="4">
    <source>
        <dbReference type="EMBL" id="BDX06884.1"/>
    </source>
</evidence>
<organism evidence="4 5">
    <name type="scientific">Planctobacterium marinum</name>
    <dbReference type="NCBI Taxonomy" id="1631968"/>
    <lineage>
        <taxon>Bacteria</taxon>
        <taxon>Pseudomonadati</taxon>
        <taxon>Pseudomonadota</taxon>
        <taxon>Gammaproteobacteria</taxon>
        <taxon>Alteromonadales</taxon>
        <taxon>Alteromonadaceae</taxon>
        <taxon>Planctobacterium</taxon>
    </lineage>
</organism>
<evidence type="ECO:0000313" key="5">
    <source>
        <dbReference type="Proteomes" id="UP001333710"/>
    </source>
</evidence>
<dbReference type="InterPro" id="IPR006381">
    <property type="entry name" value="HAD-SF-IIB-MPGP"/>
</dbReference>
<sequence length="275" mass="31033">MSLTTFLIFTDLDGTLLDHDNYSFEAAAGTLQKLKAAGHFVIPNTSKTFAELSSFKQSAQLNTPFIFENGSAVAIPKDFFPWQPPETVEKENMWIKSFSPERSHWLSLIQQHGQHFYGMFKGFSQMSTEEVVSLTGLSHDAAHQAMQRQYGEPLHWNGDEYAKREFLHTMQAAGAKVLTGGRFTHICGDSDKGKAMLWLAQMFSRECEEQEFKTIALGDSQNDSAMLEAADIAVQIKSHSHPFPKIKKQQHLYQSTLYGPAGWSECLEKIVFNQE</sequence>
<evidence type="ECO:0000256" key="1">
    <source>
        <dbReference type="ARBA" id="ARBA00022723"/>
    </source>
</evidence>
<name>A0AA48HRZ1_9ALTE</name>
<dbReference type="AlphaFoldDB" id="A0AA48HRZ1"/>
<dbReference type="Gene3D" id="3.40.50.1000">
    <property type="entry name" value="HAD superfamily/HAD-like"/>
    <property type="match status" value="1"/>
</dbReference>
<dbReference type="GO" id="GO:0000287">
    <property type="term" value="F:magnesium ion binding"/>
    <property type="evidence" value="ECO:0007669"/>
    <property type="project" value="TreeGrafter"/>
</dbReference>
<keyword evidence="2" id="KW-0378">Hydrolase</keyword>
<reference evidence="4" key="1">
    <citation type="submission" date="2023-01" db="EMBL/GenBank/DDBJ databases">
        <title>Complete genome sequence of Planctobacterium marinum strain Dej080120_11.</title>
        <authorList>
            <person name="Ueki S."/>
            <person name="Maruyama F."/>
        </authorList>
    </citation>
    <scope>NUCLEOTIDE SEQUENCE</scope>
    <source>
        <strain evidence="4">Dej080120_11</strain>
    </source>
</reference>
<dbReference type="Gene3D" id="3.30.980.20">
    <property type="entry name" value="Putative mannosyl-3-phosphoglycerate phosphatase, domain 2"/>
    <property type="match status" value="1"/>
</dbReference>
<dbReference type="InterPro" id="IPR036412">
    <property type="entry name" value="HAD-like_sf"/>
</dbReference>
<dbReference type="NCBIfam" id="TIGR01486">
    <property type="entry name" value="HAD-SF-IIB-MPGP"/>
    <property type="match status" value="1"/>
</dbReference>
<accession>A0AA48HRZ1</accession>
<dbReference type="SUPFAM" id="SSF56784">
    <property type="entry name" value="HAD-like"/>
    <property type="match status" value="1"/>
</dbReference>
<dbReference type="Proteomes" id="UP001333710">
    <property type="component" value="Chromosome"/>
</dbReference>
<evidence type="ECO:0000256" key="3">
    <source>
        <dbReference type="ARBA" id="ARBA00022842"/>
    </source>
</evidence>
<protein>
    <submittedName>
        <fullName evidence="4">Mannosyl-3-phosphoglycerate phosphatase</fullName>
    </submittedName>
</protein>
<dbReference type="SFLD" id="SFLDG01142">
    <property type="entry name" value="C2.B.2:_Mannosyl-3-phosphoglyc"/>
    <property type="match status" value="1"/>
</dbReference>
<dbReference type="GO" id="GO:0050531">
    <property type="term" value="F:mannosyl-3-phosphoglycerate phosphatase activity"/>
    <property type="evidence" value="ECO:0007669"/>
    <property type="project" value="InterPro"/>
</dbReference>
<gene>
    <name evidence="4" type="ORF">MACH26_24050</name>
</gene>
<dbReference type="PANTHER" id="PTHR10000">
    <property type="entry name" value="PHOSPHOSERINE PHOSPHATASE"/>
    <property type="match status" value="1"/>
</dbReference>
<dbReference type="PANTHER" id="PTHR10000:SF8">
    <property type="entry name" value="HAD SUPERFAMILY HYDROLASE-LIKE, TYPE 3"/>
    <property type="match status" value="1"/>
</dbReference>
<dbReference type="RefSeq" id="WP_338292880.1">
    <property type="nucleotide sequence ID" value="NZ_AP027272.1"/>
</dbReference>
<evidence type="ECO:0000256" key="2">
    <source>
        <dbReference type="ARBA" id="ARBA00022801"/>
    </source>
</evidence>
<dbReference type="KEGG" id="pmaw:MACH26_24050"/>
<dbReference type="NCBIfam" id="TIGR01484">
    <property type="entry name" value="HAD-SF-IIB"/>
    <property type="match status" value="1"/>
</dbReference>
<dbReference type="InterPro" id="IPR023214">
    <property type="entry name" value="HAD_sf"/>
</dbReference>
<dbReference type="NCBIfam" id="NF001218">
    <property type="entry name" value="PRK00192.1-5"/>
    <property type="match status" value="1"/>
</dbReference>
<dbReference type="GO" id="GO:0051479">
    <property type="term" value="P:mannosylglycerate biosynthetic process"/>
    <property type="evidence" value="ECO:0007669"/>
    <property type="project" value="InterPro"/>
</dbReference>
<dbReference type="EMBL" id="AP027272">
    <property type="protein sequence ID" value="BDX06884.1"/>
    <property type="molecule type" value="Genomic_DNA"/>
</dbReference>
<dbReference type="Pfam" id="PF08282">
    <property type="entry name" value="Hydrolase_3"/>
    <property type="match status" value="2"/>
</dbReference>
<keyword evidence="5" id="KW-1185">Reference proteome</keyword>
<dbReference type="SFLD" id="SFLDS00003">
    <property type="entry name" value="Haloacid_Dehalogenase"/>
    <property type="match status" value="1"/>
</dbReference>
<keyword evidence="1" id="KW-0479">Metal-binding</keyword>
<dbReference type="GO" id="GO:0005829">
    <property type="term" value="C:cytosol"/>
    <property type="evidence" value="ECO:0007669"/>
    <property type="project" value="TreeGrafter"/>
</dbReference>
<dbReference type="SFLD" id="SFLDG01140">
    <property type="entry name" value="C2.B:_Phosphomannomutase_and_P"/>
    <property type="match status" value="1"/>
</dbReference>
<dbReference type="InterPro" id="IPR006379">
    <property type="entry name" value="HAD-SF_hydro_IIB"/>
</dbReference>